<dbReference type="Gene3D" id="3.30.70.360">
    <property type="match status" value="1"/>
</dbReference>
<organism evidence="6 7">
    <name type="scientific">Candidatus Collierbacteria bacterium RIFOXYB1_FULL_49_13</name>
    <dbReference type="NCBI Taxonomy" id="1817728"/>
    <lineage>
        <taxon>Bacteria</taxon>
        <taxon>Candidatus Collieribacteriota</taxon>
    </lineage>
</organism>
<sequence>MSRYAEILSLSQDLVRIPSETGRRQETVATLELVRAYLGERYQPKIYESNGIVSYLWGDPDTLQCPRLLLSGHIDVVAAQPSQYQPVVAGDLLLGRGSGDMKGHVAAMVDAYKLYLDEGGHGVGMLLTGDEEKGGFDGTKYVVDQGLRPTVVLVPDGSFDFNIVLKQKAPHHVRLRGMGPGGHGSLAFEVDNPLDRLIHFYTEMQAEYAKATKEDSWHSTFEMTKVWTPVPGMPDDPDTPESPNSENSIPTRINAWFSWRWPLEEFSFAQAMARLDELCQKYGLEKVAEHGFGLGCNTDPNDPAVVEWKQTIESVLGREVGYDLMHAATDGRFFFDKGAVVITTSAKTGKHHAEEGEWVDIPSLVKLSEAIYQFQKKLDSQADLIDDRRSRRILSEIELGKAAEYHALQSLLDEKGVVISSSGNNQILQLNSADFDTIKQKIGLALLANTCFETDMGLPGVKIAADPAGYLNFLKVDGELVGFLGSKVVTDEYGRTVFYMDIVGTMPSHQGRGWGKYLGKSSLDHVIGQSGADVVFLTRTQNPMVVAAARSIIPAGATLAPFDGEPNQQTADSINWMVDHGHLSRNNRPDSRFDAHESLIAWGAYGRVGDGSTWEDMTKQFKYLDWNSPAARMIDAYYQAHGTNLEEAKVQGHALVLGSLIKKSNY</sequence>
<evidence type="ECO:0008006" key="8">
    <source>
        <dbReference type="Google" id="ProtNLM"/>
    </source>
</evidence>
<dbReference type="GO" id="GO:0006526">
    <property type="term" value="P:L-arginine biosynthetic process"/>
    <property type="evidence" value="ECO:0007669"/>
    <property type="project" value="TreeGrafter"/>
</dbReference>
<evidence type="ECO:0000313" key="7">
    <source>
        <dbReference type="Proteomes" id="UP000176682"/>
    </source>
</evidence>
<gene>
    <name evidence="6" type="ORF">A2368_03170</name>
</gene>
<reference evidence="6 7" key="1">
    <citation type="journal article" date="2016" name="Nat. Commun.">
        <title>Thousands of microbial genomes shed light on interconnected biogeochemical processes in an aquifer system.</title>
        <authorList>
            <person name="Anantharaman K."/>
            <person name="Brown C.T."/>
            <person name="Hug L.A."/>
            <person name="Sharon I."/>
            <person name="Castelle C.J."/>
            <person name="Probst A.J."/>
            <person name="Thomas B.C."/>
            <person name="Singh A."/>
            <person name="Wilkins M.J."/>
            <person name="Karaoz U."/>
            <person name="Brodie E.L."/>
            <person name="Williams K.H."/>
            <person name="Hubbard S.S."/>
            <person name="Banfield J.F."/>
        </authorList>
    </citation>
    <scope>NUCLEOTIDE SEQUENCE [LARGE SCALE GENOMIC DNA]</scope>
</reference>
<dbReference type="GO" id="GO:0008777">
    <property type="term" value="F:acetylornithine deacetylase activity"/>
    <property type="evidence" value="ECO:0007669"/>
    <property type="project" value="TreeGrafter"/>
</dbReference>
<keyword evidence="1" id="KW-0378">Hydrolase</keyword>
<evidence type="ECO:0000256" key="3">
    <source>
        <dbReference type="SAM" id="MobiDB-lite"/>
    </source>
</evidence>
<evidence type="ECO:0000256" key="1">
    <source>
        <dbReference type="ARBA" id="ARBA00022801"/>
    </source>
</evidence>
<dbReference type="PANTHER" id="PTHR43808:SF31">
    <property type="entry name" value="N-ACETYL-L-CITRULLINE DEACETYLASE"/>
    <property type="match status" value="1"/>
</dbReference>
<dbReference type="InterPro" id="IPR011650">
    <property type="entry name" value="Peptidase_M20_dimer"/>
</dbReference>
<dbReference type="Pfam" id="PF00583">
    <property type="entry name" value="Acetyltransf_1"/>
    <property type="match status" value="1"/>
</dbReference>
<dbReference type="Pfam" id="PF07687">
    <property type="entry name" value="M20_dimer"/>
    <property type="match status" value="1"/>
</dbReference>
<comment type="caution">
    <text evidence="6">The sequence shown here is derived from an EMBL/GenBank/DDBJ whole genome shotgun (WGS) entry which is preliminary data.</text>
</comment>
<dbReference type="InterPro" id="IPR002933">
    <property type="entry name" value="Peptidase_M20"/>
</dbReference>
<dbReference type="InterPro" id="IPR000182">
    <property type="entry name" value="GNAT_dom"/>
</dbReference>
<dbReference type="InterPro" id="IPR001261">
    <property type="entry name" value="ArgE/DapE_CS"/>
</dbReference>
<dbReference type="InterPro" id="IPR050072">
    <property type="entry name" value="Peptidase_M20A"/>
</dbReference>
<dbReference type="EMBL" id="MFAM01000006">
    <property type="protein sequence ID" value="OGD79885.1"/>
    <property type="molecule type" value="Genomic_DNA"/>
</dbReference>
<accession>A0A1F5FJR3</accession>
<dbReference type="PANTHER" id="PTHR43808">
    <property type="entry name" value="ACETYLORNITHINE DEACETYLASE"/>
    <property type="match status" value="1"/>
</dbReference>
<dbReference type="AlphaFoldDB" id="A0A1F5FJR3"/>
<evidence type="ECO:0000259" key="5">
    <source>
        <dbReference type="Pfam" id="PF07687"/>
    </source>
</evidence>
<protein>
    <recommendedName>
        <fullName evidence="8">N-acetyltransferase domain-containing protein</fullName>
    </recommendedName>
</protein>
<dbReference type="PROSITE" id="PS00758">
    <property type="entry name" value="ARGE_DAPE_CPG2_1"/>
    <property type="match status" value="1"/>
</dbReference>
<dbReference type="Gene3D" id="3.40.630.10">
    <property type="entry name" value="Zn peptidases"/>
    <property type="match status" value="1"/>
</dbReference>
<dbReference type="SUPFAM" id="SSF55729">
    <property type="entry name" value="Acyl-CoA N-acyltransferases (Nat)"/>
    <property type="match status" value="1"/>
</dbReference>
<dbReference type="Pfam" id="PF01546">
    <property type="entry name" value="Peptidase_M20"/>
    <property type="match status" value="1"/>
</dbReference>
<feature type="domain" description="Peptidase M20 dimerisation" evidence="5">
    <location>
        <begin position="173"/>
        <end position="284"/>
    </location>
</feature>
<evidence type="ECO:0000259" key="4">
    <source>
        <dbReference type="Pfam" id="PF00583"/>
    </source>
</evidence>
<evidence type="ECO:0000256" key="2">
    <source>
        <dbReference type="ARBA" id="ARBA00022833"/>
    </source>
</evidence>
<proteinExistence type="predicted"/>
<dbReference type="GO" id="GO:0016747">
    <property type="term" value="F:acyltransferase activity, transferring groups other than amino-acyl groups"/>
    <property type="evidence" value="ECO:0007669"/>
    <property type="project" value="InterPro"/>
</dbReference>
<dbReference type="CDD" id="cd04301">
    <property type="entry name" value="NAT_SF"/>
    <property type="match status" value="1"/>
</dbReference>
<dbReference type="InterPro" id="IPR016181">
    <property type="entry name" value="Acyl_CoA_acyltransferase"/>
</dbReference>
<dbReference type="SUPFAM" id="SSF53187">
    <property type="entry name" value="Zn-dependent exopeptidases"/>
    <property type="match status" value="1"/>
</dbReference>
<dbReference type="Proteomes" id="UP000176682">
    <property type="component" value="Unassembled WGS sequence"/>
</dbReference>
<feature type="region of interest" description="Disordered" evidence="3">
    <location>
        <begin position="228"/>
        <end position="247"/>
    </location>
</feature>
<name>A0A1F5FJR3_9BACT</name>
<feature type="domain" description="N-acetyltransferase" evidence="4">
    <location>
        <begin position="466"/>
        <end position="542"/>
    </location>
</feature>
<dbReference type="Gene3D" id="3.40.630.30">
    <property type="match status" value="1"/>
</dbReference>
<keyword evidence="2" id="KW-0862">Zinc</keyword>
<evidence type="ECO:0000313" key="6">
    <source>
        <dbReference type="EMBL" id="OGD79885.1"/>
    </source>
</evidence>